<feature type="region of interest" description="Disordered" evidence="1">
    <location>
        <begin position="670"/>
        <end position="723"/>
    </location>
</feature>
<gene>
    <name evidence="4" type="ORF">CBR_g23043</name>
</gene>
<dbReference type="Pfam" id="PF13229">
    <property type="entry name" value="Beta_helix"/>
    <property type="match status" value="1"/>
</dbReference>
<feature type="compositionally biased region" description="Basic and acidic residues" evidence="1">
    <location>
        <begin position="187"/>
        <end position="200"/>
    </location>
</feature>
<dbReference type="Gramene" id="GBG76827">
    <property type="protein sequence ID" value="GBG76827"/>
    <property type="gene ID" value="CBR_g23043"/>
</dbReference>
<dbReference type="Pfam" id="PF24626">
    <property type="entry name" value="SH3_Tf2-1"/>
    <property type="match status" value="1"/>
</dbReference>
<feature type="region of interest" description="Disordered" evidence="1">
    <location>
        <begin position="113"/>
        <end position="271"/>
    </location>
</feature>
<dbReference type="Proteomes" id="UP000265515">
    <property type="component" value="Unassembled WGS sequence"/>
</dbReference>
<reference evidence="4 5" key="1">
    <citation type="journal article" date="2018" name="Cell">
        <title>The Chara Genome: Secondary Complexity and Implications for Plant Terrestrialization.</title>
        <authorList>
            <person name="Nishiyama T."/>
            <person name="Sakayama H."/>
            <person name="Vries J.D."/>
            <person name="Buschmann H."/>
            <person name="Saint-Marcoux D."/>
            <person name="Ullrich K.K."/>
            <person name="Haas F.B."/>
            <person name="Vanderstraeten L."/>
            <person name="Becker D."/>
            <person name="Lang D."/>
            <person name="Vosolsobe S."/>
            <person name="Rombauts S."/>
            <person name="Wilhelmsson P.K.I."/>
            <person name="Janitza P."/>
            <person name="Kern R."/>
            <person name="Heyl A."/>
            <person name="Rumpler F."/>
            <person name="Villalobos L.I.A.C."/>
            <person name="Clay J.M."/>
            <person name="Skokan R."/>
            <person name="Toyoda A."/>
            <person name="Suzuki Y."/>
            <person name="Kagoshima H."/>
            <person name="Schijlen E."/>
            <person name="Tajeshwar N."/>
            <person name="Catarino B."/>
            <person name="Hetherington A.J."/>
            <person name="Saltykova A."/>
            <person name="Bonnot C."/>
            <person name="Breuninger H."/>
            <person name="Symeonidi A."/>
            <person name="Radhakrishnan G.V."/>
            <person name="Van Nieuwerburgh F."/>
            <person name="Deforce D."/>
            <person name="Chang C."/>
            <person name="Karol K.G."/>
            <person name="Hedrich R."/>
            <person name="Ulvskov P."/>
            <person name="Glockner G."/>
            <person name="Delwiche C.F."/>
            <person name="Petrasek J."/>
            <person name="Van de Peer Y."/>
            <person name="Friml J."/>
            <person name="Beilby M."/>
            <person name="Dolan L."/>
            <person name="Kohara Y."/>
            <person name="Sugano S."/>
            <person name="Fujiyama A."/>
            <person name="Delaux P.-M."/>
            <person name="Quint M."/>
            <person name="TheiBen G."/>
            <person name="Hagemann M."/>
            <person name="Harholt J."/>
            <person name="Dunand C."/>
            <person name="Zachgo S."/>
            <person name="Langdale J."/>
            <person name="Maumus F."/>
            <person name="Straeten D.V.D."/>
            <person name="Gould S.B."/>
            <person name="Rensing S.A."/>
        </authorList>
    </citation>
    <scope>NUCLEOTIDE SEQUENCE [LARGE SCALE GENOMIC DNA]</scope>
    <source>
        <strain evidence="4 5">S276</strain>
    </source>
</reference>
<accession>A0A388L3F6</accession>
<dbReference type="InterPro" id="IPR012334">
    <property type="entry name" value="Pectin_lyas_fold"/>
</dbReference>
<feature type="compositionally biased region" description="Basic and acidic residues" evidence="1">
    <location>
        <begin position="670"/>
        <end position="679"/>
    </location>
</feature>
<dbReference type="InterPro" id="IPR011050">
    <property type="entry name" value="Pectin_lyase_fold/virulence"/>
</dbReference>
<dbReference type="AlphaFoldDB" id="A0A388L3F6"/>
<feature type="compositionally biased region" description="Basic and acidic residues" evidence="1">
    <location>
        <begin position="807"/>
        <end position="820"/>
    </location>
</feature>
<dbReference type="SMART" id="SM00710">
    <property type="entry name" value="PbH1"/>
    <property type="match status" value="3"/>
</dbReference>
<organism evidence="4 5">
    <name type="scientific">Chara braunii</name>
    <name type="common">Braun's stonewort</name>
    <dbReference type="NCBI Taxonomy" id="69332"/>
    <lineage>
        <taxon>Eukaryota</taxon>
        <taxon>Viridiplantae</taxon>
        <taxon>Streptophyta</taxon>
        <taxon>Charophyceae</taxon>
        <taxon>Charales</taxon>
        <taxon>Characeae</taxon>
        <taxon>Chara</taxon>
    </lineage>
</organism>
<evidence type="ECO:0000256" key="1">
    <source>
        <dbReference type="SAM" id="MobiDB-lite"/>
    </source>
</evidence>
<dbReference type="SUPFAM" id="SSF51126">
    <property type="entry name" value="Pectin lyase-like"/>
    <property type="match status" value="1"/>
</dbReference>
<comment type="caution">
    <text evidence="4">The sequence shown here is derived from an EMBL/GenBank/DDBJ whole genome shotgun (WGS) entry which is preliminary data.</text>
</comment>
<feature type="domain" description="Right handed beta helix" evidence="2">
    <location>
        <begin position="392"/>
        <end position="493"/>
    </location>
</feature>
<feature type="compositionally biased region" description="Basic and acidic residues" evidence="1">
    <location>
        <begin position="248"/>
        <end position="271"/>
    </location>
</feature>
<protein>
    <submittedName>
        <fullName evidence="4">Uncharacterized protein</fullName>
    </submittedName>
</protein>
<dbReference type="EMBL" id="BFEA01000254">
    <property type="protein sequence ID" value="GBG76827.1"/>
    <property type="molecule type" value="Genomic_DNA"/>
</dbReference>
<evidence type="ECO:0000313" key="4">
    <source>
        <dbReference type="EMBL" id="GBG76827.1"/>
    </source>
</evidence>
<evidence type="ECO:0000259" key="2">
    <source>
        <dbReference type="Pfam" id="PF13229"/>
    </source>
</evidence>
<feature type="compositionally biased region" description="Polar residues" evidence="1">
    <location>
        <begin position="364"/>
        <end position="381"/>
    </location>
</feature>
<feature type="compositionally biased region" description="Basic and acidic residues" evidence="1">
    <location>
        <begin position="156"/>
        <end position="172"/>
    </location>
</feature>
<feature type="region of interest" description="Disordered" evidence="1">
    <location>
        <begin position="331"/>
        <end position="381"/>
    </location>
</feature>
<evidence type="ECO:0000259" key="3">
    <source>
        <dbReference type="Pfam" id="PF24626"/>
    </source>
</evidence>
<dbReference type="OrthoDB" id="5554229at2759"/>
<name>A0A388L3F6_CHABU</name>
<feature type="compositionally biased region" description="Low complexity" evidence="1">
    <location>
        <begin position="215"/>
        <end position="227"/>
    </location>
</feature>
<sequence length="820" mass="89391">MIEQANKHKRPSQFAVGDLVWVKSKEFVPEENISQKLLPAYRGPWQVLDVIGDVDGPSYVIEIPLRLHMYPVFHASRLLPCVTNELFPSRRSAIPRSMDGKYDVDKIVVESTFQTGRRGRPQRQYKEEEKGKKGGGGGGGGGGEEERRRRRRGRRRKEEEEGEKKGGGEEERRRRRRRGGKEEEEDERRRRIGKEEEKEERKKKRKERGGGGCKTMATAASQAAMTRRASRRGSSMETTMGRSMKTGGLHDRSDDGRASDDGRLRDGSDDGLRNREYRIMENTSSVSLSGLCIVFSRVTRQHPVGIVIGKNSSKIVLSRLVVEGMYERAVDSTNDEAHAATTATTGADDKAGREGEMEEDGAGTMSSHRGNTTNDDQSTTDVQSIDGVRAPASGGIQFNEGAKGCVRGCMVIKHDLFGITVCEKASVKIKHCVSSNNGGPGIAIFGSGRCEIEGSRCESNKGHGVVMHCKPSRVARNVICGNGGHGIFLSTEHVFGPHQRFLSGKKDKMASTGVGKQHNTVRSSVEGVTREAGGNREGHLATSVSLDKCKDMSSGHPISMPISVVGGDEHMRTKTSETALTAGRDEGAVVRTSAELLDLEFIPSWPEHSQAYEESYPEIEVEECAVTKTPDEKRAAPVHQVSDRPVKRMTISIWKGGGEESEARVRREVVEAGDGEKGKRPISVWEDLGGEGSDKEGGNDEDTQVVSGGEKRVGQDLGKTQGGGTALVELSLDEDVEKQCTDSLSPSVEEVVRIVNADDEDLSKFPTRLDHVVASGKIKGEGVLPGLKASCVQEEKPRVEDDNEDDAAGHAREEVVVGKQ</sequence>
<feature type="domain" description="Tf2-1-like SH3-like" evidence="3">
    <location>
        <begin position="17"/>
        <end position="81"/>
    </location>
</feature>
<dbReference type="InterPro" id="IPR006626">
    <property type="entry name" value="PbH1"/>
</dbReference>
<feature type="region of interest" description="Disordered" evidence="1">
    <location>
        <begin position="794"/>
        <end position="820"/>
    </location>
</feature>
<keyword evidence="5" id="KW-1185">Reference proteome</keyword>
<dbReference type="InterPro" id="IPR056924">
    <property type="entry name" value="SH3_Tf2-1"/>
</dbReference>
<evidence type="ECO:0000313" key="5">
    <source>
        <dbReference type="Proteomes" id="UP000265515"/>
    </source>
</evidence>
<dbReference type="InterPro" id="IPR039448">
    <property type="entry name" value="Beta_helix"/>
</dbReference>
<proteinExistence type="predicted"/>
<dbReference type="Gene3D" id="2.160.20.10">
    <property type="entry name" value="Single-stranded right-handed beta-helix, Pectin lyase-like"/>
    <property type="match status" value="1"/>
</dbReference>